<dbReference type="AlphaFoldDB" id="A0A6G9YS45"/>
<dbReference type="Proteomes" id="UP000503540">
    <property type="component" value="Chromosome"/>
</dbReference>
<protein>
    <submittedName>
        <fullName evidence="2">Uncharacterized protein</fullName>
    </submittedName>
</protein>
<gene>
    <name evidence="2" type="ORF">F5544_41210</name>
</gene>
<keyword evidence="3" id="KW-1185">Reference proteome</keyword>
<dbReference type="RefSeq" id="WP_167478196.1">
    <property type="nucleotide sequence ID" value="NZ_CP046172.1"/>
</dbReference>
<organism evidence="2 3">
    <name type="scientific">Nocardia arthritidis</name>
    <dbReference type="NCBI Taxonomy" id="228602"/>
    <lineage>
        <taxon>Bacteria</taxon>
        <taxon>Bacillati</taxon>
        <taxon>Actinomycetota</taxon>
        <taxon>Actinomycetes</taxon>
        <taxon>Mycobacteriales</taxon>
        <taxon>Nocardiaceae</taxon>
        <taxon>Nocardia</taxon>
    </lineage>
</organism>
<feature type="region of interest" description="Disordered" evidence="1">
    <location>
        <begin position="25"/>
        <end position="68"/>
    </location>
</feature>
<feature type="compositionally biased region" description="Basic and acidic residues" evidence="1">
    <location>
        <begin position="58"/>
        <end position="68"/>
    </location>
</feature>
<evidence type="ECO:0000313" key="2">
    <source>
        <dbReference type="EMBL" id="QIS16052.1"/>
    </source>
</evidence>
<evidence type="ECO:0000256" key="1">
    <source>
        <dbReference type="SAM" id="MobiDB-lite"/>
    </source>
</evidence>
<name>A0A6G9YS45_9NOCA</name>
<proteinExistence type="predicted"/>
<dbReference type="EMBL" id="CP046172">
    <property type="protein sequence ID" value="QIS16052.1"/>
    <property type="molecule type" value="Genomic_DNA"/>
</dbReference>
<dbReference type="KEGG" id="nah:F5544_41210"/>
<sequence>MTYLLALIAVVTVAVLCWKAFGPDKAAGPTVPHTRSPRRKRVMGPDDDPEFLWRISRQHRDGDGSSDR</sequence>
<reference evidence="2 3" key="1">
    <citation type="journal article" date="2019" name="ACS Chem. Biol.">
        <title>Identification and Mobilization of a Cryptic Antibiotic Biosynthesis Gene Locus from a Human-Pathogenic Nocardia Isolate.</title>
        <authorList>
            <person name="Herisse M."/>
            <person name="Ishida K."/>
            <person name="Porter J.L."/>
            <person name="Howden B."/>
            <person name="Hertweck C."/>
            <person name="Stinear T.P."/>
            <person name="Pidot S.J."/>
        </authorList>
    </citation>
    <scope>NUCLEOTIDE SEQUENCE [LARGE SCALE GENOMIC DNA]</scope>
    <source>
        <strain evidence="2 3">AUSMDU00012717</strain>
    </source>
</reference>
<evidence type="ECO:0000313" key="3">
    <source>
        <dbReference type="Proteomes" id="UP000503540"/>
    </source>
</evidence>
<accession>A0A6G9YS45</accession>